<evidence type="ECO:0000256" key="1">
    <source>
        <dbReference type="SAM" id="Phobius"/>
    </source>
</evidence>
<keyword evidence="1" id="KW-0472">Membrane</keyword>
<evidence type="ECO:0000313" key="2">
    <source>
        <dbReference type="EMBL" id="CAG5083408.1"/>
    </source>
</evidence>
<dbReference type="AlphaFoldDB" id="A0A8J2H8B9"/>
<evidence type="ECO:0000313" key="3">
    <source>
        <dbReference type="Proteomes" id="UP000786811"/>
    </source>
</evidence>
<keyword evidence="3" id="KW-1185">Reference proteome</keyword>
<accession>A0A8J2H8B9</accession>
<sequence>MYFNEIPYFFLLLPIILYIFSIDFTEIIFKKYCYNKMIKIKLFMDCGLETLVLRYPILANLFIYLFQISGSGHSSFETTSKHCVNWVNTSTTDTLKRACSLLFMNSFKKGSTRLTFGQSKNTIDEVILLFFNYAERTGFESRLVFNLFIFLSRNYFPVSPLHNERLEPGWVLRNCAFVRWNVLDVVGVEPFHPEVEVHVLGRLAPSVLLVLLEGVLHVHCEDGGQLTDVQLLRELIEHRTVAVLVFLYHRDNQRDQLVPEVQGVQDRAVVIRIPLSFVRVHLELPVVQLVAVLEQELVRRPQASFHAVFHHCASSWWTRQLLDLHSEEGYARQQVHRALQVLQLLWSGCWEVVSEHRQINTQRVVQLVQKFHEFFFLSLKFIWLMNFWKIYLKKILEEILNSKLRTNFLKQTILKSLNVYHFQTNSPILLNFEFNATL</sequence>
<gene>
    <name evidence="2" type="ORF">HICCMSTLAB_LOCUS3831</name>
</gene>
<protein>
    <submittedName>
        <fullName evidence="2">Uncharacterized protein</fullName>
    </submittedName>
</protein>
<organism evidence="2 3">
    <name type="scientific">Cotesia congregata</name>
    <name type="common">Parasitoid wasp</name>
    <name type="synonym">Apanteles congregatus</name>
    <dbReference type="NCBI Taxonomy" id="51543"/>
    <lineage>
        <taxon>Eukaryota</taxon>
        <taxon>Metazoa</taxon>
        <taxon>Ecdysozoa</taxon>
        <taxon>Arthropoda</taxon>
        <taxon>Hexapoda</taxon>
        <taxon>Insecta</taxon>
        <taxon>Pterygota</taxon>
        <taxon>Neoptera</taxon>
        <taxon>Endopterygota</taxon>
        <taxon>Hymenoptera</taxon>
        <taxon>Apocrita</taxon>
        <taxon>Ichneumonoidea</taxon>
        <taxon>Braconidae</taxon>
        <taxon>Microgastrinae</taxon>
        <taxon>Cotesia</taxon>
    </lineage>
</organism>
<name>A0A8J2H8B9_COTCN</name>
<keyword evidence="1" id="KW-0812">Transmembrane</keyword>
<reference evidence="2" key="1">
    <citation type="submission" date="2021-04" db="EMBL/GenBank/DDBJ databases">
        <authorList>
            <person name="Chebbi M.A.C M."/>
        </authorList>
    </citation>
    <scope>NUCLEOTIDE SEQUENCE</scope>
</reference>
<feature type="transmembrane region" description="Helical" evidence="1">
    <location>
        <begin position="6"/>
        <end position="25"/>
    </location>
</feature>
<dbReference type="EMBL" id="CAJNRD030001118">
    <property type="protein sequence ID" value="CAG5083408.1"/>
    <property type="molecule type" value="Genomic_DNA"/>
</dbReference>
<dbReference type="Proteomes" id="UP000786811">
    <property type="component" value="Unassembled WGS sequence"/>
</dbReference>
<keyword evidence="1" id="KW-1133">Transmembrane helix</keyword>
<proteinExistence type="predicted"/>
<comment type="caution">
    <text evidence="2">The sequence shown here is derived from an EMBL/GenBank/DDBJ whole genome shotgun (WGS) entry which is preliminary data.</text>
</comment>